<evidence type="ECO:0000313" key="3">
    <source>
        <dbReference type="EMBL" id="GLX70534.1"/>
    </source>
</evidence>
<evidence type="ECO:0000256" key="1">
    <source>
        <dbReference type="SAM" id="MobiDB-lite"/>
    </source>
</evidence>
<dbReference type="Pfam" id="PF05901">
    <property type="entry name" value="Excalibur"/>
    <property type="match status" value="1"/>
</dbReference>
<comment type="caution">
    <text evidence="3">The sequence shown here is derived from an EMBL/GenBank/DDBJ whole genome shotgun (WGS) entry which is preliminary data.</text>
</comment>
<proteinExistence type="predicted"/>
<name>A0ABQ6GHV4_9BACL</name>
<protein>
    <recommendedName>
        <fullName evidence="2">Excalibur calcium-binding domain-containing protein</fullName>
    </recommendedName>
</protein>
<feature type="domain" description="Excalibur calcium-binding" evidence="2">
    <location>
        <begin position="191"/>
        <end position="227"/>
    </location>
</feature>
<gene>
    <name evidence="3" type="ORF">MU1_48800</name>
</gene>
<dbReference type="SMART" id="SM00894">
    <property type="entry name" value="Excalibur"/>
    <property type="match status" value="1"/>
</dbReference>
<accession>A0ABQ6GHV4</accession>
<evidence type="ECO:0000259" key="2">
    <source>
        <dbReference type="SMART" id="SM00894"/>
    </source>
</evidence>
<reference evidence="3 4" key="1">
    <citation type="submission" date="2023-03" db="EMBL/GenBank/DDBJ databases">
        <title>Draft genome sequence of the bacteria which degrade cell wall of Tricholomamatutake.</title>
        <authorList>
            <person name="Konishi Y."/>
            <person name="Fukuta Y."/>
            <person name="Shirasaka N."/>
        </authorList>
    </citation>
    <scope>NUCLEOTIDE SEQUENCE [LARGE SCALE GENOMIC DNA]</scope>
    <source>
        <strain evidence="4">mu1</strain>
    </source>
</reference>
<dbReference type="InterPro" id="IPR008613">
    <property type="entry name" value="Excalibur_Ca-bd_domain"/>
</dbReference>
<organism evidence="3 4">
    <name type="scientific">Paenibacillus glycanilyticus</name>
    <dbReference type="NCBI Taxonomy" id="126569"/>
    <lineage>
        <taxon>Bacteria</taxon>
        <taxon>Bacillati</taxon>
        <taxon>Bacillota</taxon>
        <taxon>Bacilli</taxon>
        <taxon>Bacillales</taxon>
        <taxon>Paenibacillaceae</taxon>
        <taxon>Paenibacillus</taxon>
    </lineage>
</organism>
<evidence type="ECO:0000313" key="4">
    <source>
        <dbReference type="Proteomes" id="UP001157114"/>
    </source>
</evidence>
<keyword evidence="4" id="KW-1185">Reference proteome</keyword>
<feature type="compositionally biased region" description="Low complexity" evidence="1">
    <location>
        <begin position="160"/>
        <end position="175"/>
    </location>
</feature>
<feature type="region of interest" description="Disordered" evidence="1">
    <location>
        <begin position="202"/>
        <end position="228"/>
    </location>
</feature>
<dbReference type="EMBL" id="BSSQ01000019">
    <property type="protein sequence ID" value="GLX70534.1"/>
    <property type="molecule type" value="Genomic_DNA"/>
</dbReference>
<feature type="region of interest" description="Disordered" evidence="1">
    <location>
        <begin position="154"/>
        <end position="178"/>
    </location>
</feature>
<sequence length="228" mass="23928">MATFLPFGIRKLNLILLITSLLLLGVGGCAMPSSEPATTTVASTKYDVIVHFPAAQYPETAAHIQNAIKDGESPVCTLDRGDADANRSKSLAGIPTKSGYDRDEWPMAMCDEGGTGADIAYITPSDNRGAGSWVGNHLDDYSDGTRVLFVIDGGADGDVKPTSKSTSTKSTSTKSTDTKIADTKIKSSSVTYRNCSEVRAAGKNPLHASDPGYSRQLDGDGDGVACEN</sequence>
<dbReference type="Proteomes" id="UP001157114">
    <property type="component" value="Unassembled WGS sequence"/>
</dbReference>